<evidence type="ECO:0000256" key="2">
    <source>
        <dbReference type="ARBA" id="ARBA00023002"/>
    </source>
</evidence>
<name>A0A399RM24_9PROT</name>
<evidence type="ECO:0000259" key="4">
    <source>
        <dbReference type="SMART" id="SM00822"/>
    </source>
</evidence>
<dbReference type="SUPFAM" id="SSF51735">
    <property type="entry name" value="NAD(P)-binding Rossmann-fold domains"/>
    <property type="match status" value="1"/>
</dbReference>
<dbReference type="CDD" id="cd05233">
    <property type="entry name" value="SDR_c"/>
    <property type="match status" value="1"/>
</dbReference>
<comment type="caution">
    <text evidence="5">The sequence shown here is derived from an EMBL/GenBank/DDBJ whole genome shotgun (WGS) entry which is preliminary data.</text>
</comment>
<dbReference type="OrthoDB" id="9810734at2"/>
<dbReference type="InterPro" id="IPR020904">
    <property type="entry name" value="Sc_DH/Rdtase_CS"/>
</dbReference>
<keyword evidence="6" id="KW-1185">Reference proteome</keyword>
<evidence type="ECO:0000313" key="6">
    <source>
        <dbReference type="Proteomes" id="UP000266385"/>
    </source>
</evidence>
<dbReference type="AlphaFoldDB" id="A0A399RM24"/>
<evidence type="ECO:0000256" key="3">
    <source>
        <dbReference type="RuleBase" id="RU000363"/>
    </source>
</evidence>
<dbReference type="InterPro" id="IPR036291">
    <property type="entry name" value="NAD(P)-bd_dom_sf"/>
</dbReference>
<dbReference type="PANTHER" id="PTHR42760:SF37">
    <property type="entry name" value="CLAVALDEHYDE DEHYDROGENASE"/>
    <property type="match status" value="1"/>
</dbReference>
<dbReference type="GO" id="GO:0016616">
    <property type="term" value="F:oxidoreductase activity, acting on the CH-OH group of donors, NAD or NADP as acceptor"/>
    <property type="evidence" value="ECO:0007669"/>
    <property type="project" value="UniProtKB-ARBA"/>
</dbReference>
<gene>
    <name evidence="5" type="ORF">D1223_02435</name>
</gene>
<sequence>MRSVEGKVAIVTGAGRGIGRAISAELAKNGAIVFGAARTLASLEETRDLITSDGRGAFIPVSMDVSDEADVERCLTLAEARGPVEILINNAGIGAPAKLLEISGDDWDRQMEVNARGVFLMTREVARRMSPRGGGDIVNLSSLAGKRPAPGFSAYTASKFAAVGFTEAVARELRKTGVRVMSLCPGAVATDLRKAAAPDEDPGGVTQPEQVAQLIVFFLTKGAGARDLALEIF</sequence>
<dbReference type="PROSITE" id="PS00061">
    <property type="entry name" value="ADH_SHORT"/>
    <property type="match status" value="1"/>
</dbReference>
<evidence type="ECO:0000256" key="1">
    <source>
        <dbReference type="ARBA" id="ARBA00006484"/>
    </source>
</evidence>
<dbReference type="Proteomes" id="UP000266385">
    <property type="component" value="Unassembled WGS sequence"/>
</dbReference>
<accession>A0A399RM24</accession>
<protein>
    <submittedName>
        <fullName evidence="5">SDR family oxidoreductase</fullName>
    </submittedName>
</protein>
<dbReference type="Pfam" id="PF00106">
    <property type="entry name" value="adh_short"/>
    <property type="match status" value="1"/>
</dbReference>
<reference evidence="5 6" key="1">
    <citation type="submission" date="2018-08" db="EMBL/GenBank/DDBJ databases">
        <title>Henriciella mobilis sp. nov., isolated from seawater.</title>
        <authorList>
            <person name="Cheng H."/>
            <person name="Wu Y.-H."/>
            <person name="Xu X.-W."/>
            <person name="Guo L.-L."/>
        </authorList>
    </citation>
    <scope>NUCLEOTIDE SEQUENCE [LARGE SCALE GENOMIC DNA]</scope>
    <source>
        <strain evidence="5 6">JN25</strain>
    </source>
</reference>
<organism evidence="5 6">
    <name type="scientific">Henriciella mobilis</name>
    <dbReference type="NCBI Taxonomy" id="2305467"/>
    <lineage>
        <taxon>Bacteria</taxon>
        <taxon>Pseudomonadati</taxon>
        <taxon>Pseudomonadota</taxon>
        <taxon>Alphaproteobacteria</taxon>
        <taxon>Hyphomonadales</taxon>
        <taxon>Hyphomonadaceae</taxon>
        <taxon>Henriciella</taxon>
    </lineage>
</organism>
<dbReference type="SMART" id="SM00822">
    <property type="entry name" value="PKS_KR"/>
    <property type="match status" value="1"/>
</dbReference>
<dbReference type="FunFam" id="3.40.50.720:FF:000084">
    <property type="entry name" value="Short-chain dehydrogenase reductase"/>
    <property type="match status" value="1"/>
</dbReference>
<evidence type="ECO:0000313" key="5">
    <source>
        <dbReference type="EMBL" id="RIJ32726.1"/>
    </source>
</evidence>
<keyword evidence="2" id="KW-0560">Oxidoreductase</keyword>
<dbReference type="EMBL" id="QWFX01000005">
    <property type="protein sequence ID" value="RIJ32726.1"/>
    <property type="molecule type" value="Genomic_DNA"/>
</dbReference>
<dbReference type="RefSeq" id="WP_119374807.1">
    <property type="nucleotide sequence ID" value="NZ_QWFX01000005.1"/>
</dbReference>
<dbReference type="InterPro" id="IPR057326">
    <property type="entry name" value="KR_dom"/>
</dbReference>
<feature type="domain" description="Ketoreductase" evidence="4">
    <location>
        <begin position="7"/>
        <end position="192"/>
    </location>
</feature>
<dbReference type="PRINTS" id="PR00081">
    <property type="entry name" value="GDHRDH"/>
</dbReference>
<dbReference type="PANTHER" id="PTHR42760">
    <property type="entry name" value="SHORT-CHAIN DEHYDROGENASES/REDUCTASES FAMILY MEMBER"/>
    <property type="match status" value="1"/>
</dbReference>
<comment type="similarity">
    <text evidence="1 3">Belongs to the short-chain dehydrogenases/reductases (SDR) family.</text>
</comment>
<dbReference type="PRINTS" id="PR00080">
    <property type="entry name" value="SDRFAMILY"/>
</dbReference>
<proteinExistence type="inferred from homology"/>
<dbReference type="InterPro" id="IPR002347">
    <property type="entry name" value="SDR_fam"/>
</dbReference>
<dbReference type="Gene3D" id="3.40.50.720">
    <property type="entry name" value="NAD(P)-binding Rossmann-like Domain"/>
    <property type="match status" value="1"/>
</dbReference>